<proteinExistence type="predicted"/>
<dbReference type="PROSITE" id="PS51257">
    <property type="entry name" value="PROKAR_LIPOPROTEIN"/>
    <property type="match status" value="1"/>
</dbReference>
<evidence type="ECO:0000313" key="1">
    <source>
        <dbReference type="EMBL" id="PIE35054.1"/>
    </source>
</evidence>
<dbReference type="EMBL" id="PDSK01000065">
    <property type="protein sequence ID" value="PIE35054.1"/>
    <property type="molecule type" value="Genomic_DNA"/>
</dbReference>
<dbReference type="Proteomes" id="UP000230821">
    <property type="component" value="Unassembled WGS sequence"/>
</dbReference>
<protein>
    <recommendedName>
        <fullName evidence="3">Bacterial spore germination immunoglobulin-like domain-containing protein</fullName>
    </recommendedName>
</protein>
<dbReference type="AlphaFoldDB" id="A0A2G6KHC8"/>
<sequence length="143" mass="14715">MKRATLLSWIGGFLLLSIAFSGCGGGGGGVTAPANPPQLIEGTTVVIPPEVYPGATVVLEIGYIDLSSTMNEGIAYISHTLDGQTKTYQGLISNAPGSEGTLVTSFDLSPFVPPGELWLSVFVQNSNGSSSQSILVLLTVLGD</sequence>
<name>A0A2G6KHC8_9BACT</name>
<gene>
    <name evidence="1" type="ORF">CSA56_05665</name>
</gene>
<evidence type="ECO:0000313" key="2">
    <source>
        <dbReference type="Proteomes" id="UP000230821"/>
    </source>
</evidence>
<organism evidence="1 2">
    <name type="scientific">candidate division KSB3 bacterium</name>
    <dbReference type="NCBI Taxonomy" id="2044937"/>
    <lineage>
        <taxon>Bacteria</taxon>
        <taxon>candidate division KSB3</taxon>
    </lineage>
</organism>
<reference evidence="1 2" key="1">
    <citation type="submission" date="2017-10" db="EMBL/GenBank/DDBJ databases">
        <title>Novel microbial diversity and functional potential in the marine mammal oral microbiome.</title>
        <authorList>
            <person name="Dudek N.K."/>
            <person name="Sun C.L."/>
            <person name="Burstein D."/>
            <person name="Kantor R.S."/>
            <person name="Aliaga Goltsman D.S."/>
            <person name="Bik E.M."/>
            <person name="Thomas B.C."/>
            <person name="Banfield J.F."/>
            <person name="Relman D.A."/>
        </authorList>
    </citation>
    <scope>NUCLEOTIDE SEQUENCE [LARGE SCALE GENOMIC DNA]</scope>
    <source>
        <strain evidence="1">DOLJORAL78_47_16</strain>
    </source>
</reference>
<evidence type="ECO:0008006" key="3">
    <source>
        <dbReference type="Google" id="ProtNLM"/>
    </source>
</evidence>
<comment type="caution">
    <text evidence="1">The sequence shown here is derived from an EMBL/GenBank/DDBJ whole genome shotgun (WGS) entry which is preliminary data.</text>
</comment>
<accession>A0A2G6KHC8</accession>